<dbReference type="Proteomes" id="UP000689195">
    <property type="component" value="Unassembled WGS sequence"/>
</dbReference>
<evidence type="ECO:0000256" key="2">
    <source>
        <dbReference type="SAM" id="Phobius"/>
    </source>
</evidence>
<keyword evidence="2" id="KW-0472">Membrane</keyword>
<feature type="coiled-coil region" evidence="1">
    <location>
        <begin position="321"/>
        <end position="348"/>
    </location>
</feature>
<dbReference type="OrthoDB" id="297478at2759"/>
<comment type="caution">
    <text evidence="3">The sequence shown here is derived from an EMBL/GenBank/DDBJ whole genome shotgun (WGS) entry which is preliminary data.</text>
</comment>
<proteinExistence type="predicted"/>
<organism evidence="3 4">
    <name type="scientific">Paramecium pentaurelia</name>
    <dbReference type="NCBI Taxonomy" id="43138"/>
    <lineage>
        <taxon>Eukaryota</taxon>
        <taxon>Sar</taxon>
        <taxon>Alveolata</taxon>
        <taxon>Ciliophora</taxon>
        <taxon>Intramacronucleata</taxon>
        <taxon>Oligohymenophorea</taxon>
        <taxon>Peniculida</taxon>
        <taxon>Parameciidae</taxon>
        <taxon>Paramecium</taxon>
    </lineage>
</organism>
<dbReference type="EMBL" id="CAJJDO010000001">
    <property type="protein sequence ID" value="CAD8132134.1"/>
    <property type="molecule type" value="Genomic_DNA"/>
</dbReference>
<reference evidence="3" key="1">
    <citation type="submission" date="2021-01" db="EMBL/GenBank/DDBJ databases">
        <authorList>
            <consortium name="Genoscope - CEA"/>
            <person name="William W."/>
        </authorList>
    </citation>
    <scope>NUCLEOTIDE SEQUENCE</scope>
</reference>
<name>A0A8S1S063_9CILI</name>
<dbReference type="AlphaFoldDB" id="A0A8S1S063"/>
<evidence type="ECO:0000313" key="3">
    <source>
        <dbReference type="EMBL" id="CAD8132134.1"/>
    </source>
</evidence>
<accession>A0A8S1S063</accession>
<keyword evidence="1" id="KW-0175">Coiled coil</keyword>
<evidence type="ECO:0000313" key="4">
    <source>
        <dbReference type="Proteomes" id="UP000689195"/>
    </source>
</evidence>
<feature type="transmembrane region" description="Helical" evidence="2">
    <location>
        <begin position="364"/>
        <end position="383"/>
    </location>
</feature>
<keyword evidence="4" id="KW-1185">Reference proteome</keyword>
<sequence length="390" mass="45842">MLFTIDCQNIEKCKRIALTNTAQFPILIRILDHNVYNFIPTFSLLKIEECKYFQILHKQNYKDFRDIKIEAIEFDEHKLDSFSVPPFWNEKVQGSLRTQSISLPVTTNVNRSNSFTSYERFPSINQTFQDQKILQSINDNSMKLDNQILKQSISNYESDQQNNKHRLNSQQSLQIINSIKIAEENKNQQNSNQHIFRNSTNSFESYHQIQTNTVQQPIQNDMNQYLDQIDSYNSPLQQLTPSQLQSQTHSQKYISDNAQQDLSLSDTTSIQRCELRKLSFLQQSRQQFNEKPKLRVSQTLILHTKSAIESQKYLEKSKEIESQIQKQIAELKISKEALSTELQQLKFKAMFNSKNKQSIYQYNIYIWHLLLTSVIFLIIGSILKKMISLF</sequence>
<keyword evidence="2" id="KW-1133">Transmembrane helix</keyword>
<protein>
    <recommendedName>
        <fullName evidence="5">Transmembrane protein</fullName>
    </recommendedName>
</protein>
<gene>
    <name evidence="3" type="ORF">PPENT_87.1.T0010459</name>
</gene>
<keyword evidence="2" id="KW-0812">Transmembrane</keyword>
<evidence type="ECO:0008006" key="5">
    <source>
        <dbReference type="Google" id="ProtNLM"/>
    </source>
</evidence>
<evidence type="ECO:0000256" key="1">
    <source>
        <dbReference type="SAM" id="Coils"/>
    </source>
</evidence>